<organism evidence="2 3">
    <name type="scientific">Aphanomyces invadans</name>
    <dbReference type="NCBI Taxonomy" id="157072"/>
    <lineage>
        <taxon>Eukaryota</taxon>
        <taxon>Sar</taxon>
        <taxon>Stramenopiles</taxon>
        <taxon>Oomycota</taxon>
        <taxon>Saprolegniomycetes</taxon>
        <taxon>Saprolegniales</taxon>
        <taxon>Verrucalvaceae</taxon>
        <taxon>Aphanomyces</taxon>
    </lineage>
</organism>
<comment type="caution">
    <text evidence="2">The sequence shown here is derived from an EMBL/GenBank/DDBJ whole genome shotgun (WGS) entry which is preliminary data.</text>
</comment>
<dbReference type="InterPro" id="IPR052396">
    <property type="entry name" value="Meiotic_Drive_Suppr_Kinase"/>
</dbReference>
<accession>A0A3R6V2U1</accession>
<name>A0A3R6V2U1_9STRA</name>
<dbReference type="PANTHER" id="PTHR37171">
    <property type="entry name" value="SERINE/THREONINE-PROTEIN KINASE YRZF-RELATED"/>
    <property type="match status" value="1"/>
</dbReference>
<gene>
    <name evidence="2" type="ORF">DYB32_010401</name>
</gene>
<evidence type="ECO:0000313" key="2">
    <source>
        <dbReference type="EMBL" id="RHY18314.1"/>
    </source>
</evidence>
<reference evidence="2 3" key="1">
    <citation type="submission" date="2018-08" db="EMBL/GenBank/DDBJ databases">
        <title>Aphanomyces genome sequencing and annotation.</title>
        <authorList>
            <person name="Minardi D."/>
            <person name="Oidtmann B."/>
            <person name="Van Der Giezen M."/>
            <person name="Studholme D.J."/>
        </authorList>
    </citation>
    <scope>NUCLEOTIDE SEQUENCE [LARGE SCALE GENOMIC DNA]</scope>
    <source>
        <strain evidence="2 3">NJM0002</strain>
    </source>
</reference>
<evidence type="ECO:0000313" key="3">
    <source>
        <dbReference type="Proteomes" id="UP000285060"/>
    </source>
</evidence>
<feature type="region of interest" description="Disordered" evidence="1">
    <location>
        <begin position="194"/>
        <end position="251"/>
    </location>
</feature>
<proteinExistence type="predicted"/>
<sequence>MPKQSLGEVNAYSKRESTICTGEVEVCSLFFRLLLYVSECIGGDVFDATGAKVEIVGLPDLVVWQSPTTTLALVIECKTPWALDVGVEMLLDDIYNSHREYHATWLTPPDKSMESPMEWTMPRKVFHAIRQLYGYMSFNKRRFGILTTFTTTYLFKRDGEGKLFISKGIAANQLVPLTLLEAITRLLLNGNPHAEEDLSEAEPTPPKDPFAQEMPKQSKAPWTKTENMSKKPKPKKRKAPDSQAPSDQDERELVLITDLPDYHVIAGGGSVSIVASELDEIPVAIKTVDTCKRPELLDELYHECDAYTALEAVQGDC</sequence>
<evidence type="ECO:0000256" key="1">
    <source>
        <dbReference type="SAM" id="MobiDB-lite"/>
    </source>
</evidence>
<dbReference type="EMBL" id="QUSY01003225">
    <property type="protein sequence ID" value="RHY18314.1"/>
    <property type="molecule type" value="Genomic_DNA"/>
</dbReference>
<dbReference type="PANTHER" id="PTHR37171:SF1">
    <property type="entry name" value="SERINE_THREONINE-PROTEIN KINASE YRZF-RELATED"/>
    <property type="match status" value="1"/>
</dbReference>
<protein>
    <submittedName>
        <fullName evidence="2">Uncharacterized protein</fullName>
    </submittedName>
</protein>
<keyword evidence="3" id="KW-1185">Reference proteome</keyword>
<dbReference type="VEuPathDB" id="FungiDB:H310_06329"/>
<dbReference type="Proteomes" id="UP000285060">
    <property type="component" value="Unassembled WGS sequence"/>
</dbReference>
<feature type="non-terminal residue" evidence="2">
    <location>
        <position position="317"/>
    </location>
</feature>
<dbReference type="AlphaFoldDB" id="A0A3R6V2U1"/>